<dbReference type="Proteomes" id="UP000237749">
    <property type="component" value="Unassembled WGS sequence"/>
</dbReference>
<comment type="caution">
    <text evidence="2">The sequence shown here is derived from an EMBL/GenBank/DDBJ whole genome shotgun (WGS) entry which is preliminary data.</text>
</comment>
<keyword evidence="3" id="KW-1185">Reference proteome</keyword>
<dbReference type="InterPro" id="IPR011576">
    <property type="entry name" value="Pyridox_Oxase_N"/>
</dbReference>
<dbReference type="OrthoDB" id="89408at2"/>
<dbReference type="RefSeq" id="WP_104438102.1">
    <property type="nucleotide sequence ID" value="NZ_PTJA01000009.1"/>
</dbReference>
<name>A0A2S6HQ46_9FIRM</name>
<sequence>MSMYQEGLKLLEEKFGNGKDNVISLATIALEPGANGKPRPVVRSVDAYYEDRTFYVVTNGQSHKMQQIAENQEVSVAGCLEMFTANGVAENLGWVLDPKNAELRTKLRKAFSEWYDMANNEKDENCCYLAIHLKKGTLNINHWEKLYHMDFVNETDMENGGIN</sequence>
<proteinExistence type="predicted"/>
<evidence type="ECO:0000313" key="3">
    <source>
        <dbReference type="Proteomes" id="UP000237749"/>
    </source>
</evidence>
<accession>A0A2S6HQ46</accession>
<dbReference type="AlphaFoldDB" id="A0A2S6HQ46"/>
<gene>
    <name evidence="2" type="ORF">BXY41_109166</name>
</gene>
<dbReference type="Pfam" id="PF01243">
    <property type="entry name" value="PNPOx_N"/>
    <property type="match status" value="1"/>
</dbReference>
<evidence type="ECO:0000313" key="2">
    <source>
        <dbReference type="EMBL" id="PPK79687.1"/>
    </source>
</evidence>
<dbReference type="SUPFAM" id="SSF50475">
    <property type="entry name" value="FMN-binding split barrel"/>
    <property type="match status" value="1"/>
</dbReference>
<protein>
    <submittedName>
        <fullName evidence="2">Pyridoxamine 5'-phosphate oxidase</fullName>
    </submittedName>
</protein>
<dbReference type="Gene3D" id="2.30.110.10">
    <property type="entry name" value="Electron Transport, Fmn-binding Protein, Chain A"/>
    <property type="match status" value="1"/>
</dbReference>
<evidence type="ECO:0000259" key="1">
    <source>
        <dbReference type="Pfam" id="PF01243"/>
    </source>
</evidence>
<reference evidence="2 3" key="1">
    <citation type="submission" date="2018-02" db="EMBL/GenBank/DDBJ databases">
        <title>Genomic Encyclopedia of Archaeal and Bacterial Type Strains, Phase II (KMG-II): from individual species to whole genera.</title>
        <authorList>
            <person name="Goeker M."/>
        </authorList>
    </citation>
    <scope>NUCLEOTIDE SEQUENCE [LARGE SCALE GENOMIC DNA]</scope>
    <source>
        <strain evidence="2 3">DSM 3808</strain>
    </source>
</reference>
<dbReference type="EMBL" id="PTJA01000009">
    <property type="protein sequence ID" value="PPK79687.1"/>
    <property type="molecule type" value="Genomic_DNA"/>
</dbReference>
<feature type="domain" description="Pyridoxamine 5'-phosphate oxidase N-terminal" evidence="1">
    <location>
        <begin position="20"/>
        <end position="124"/>
    </location>
</feature>
<organism evidence="2 3">
    <name type="scientific">Lacrimispora xylanisolvens</name>
    <dbReference type="NCBI Taxonomy" id="384636"/>
    <lineage>
        <taxon>Bacteria</taxon>
        <taxon>Bacillati</taxon>
        <taxon>Bacillota</taxon>
        <taxon>Clostridia</taxon>
        <taxon>Lachnospirales</taxon>
        <taxon>Lachnospiraceae</taxon>
        <taxon>Lacrimispora</taxon>
    </lineage>
</organism>
<dbReference type="InterPro" id="IPR012349">
    <property type="entry name" value="Split_barrel_FMN-bd"/>
</dbReference>